<evidence type="ECO:0000313" key="3">
    <source>
        <dbReference type="EMBL" id="GCE18309.1"/>
    </source>
</evidence>
<keyword evidence="4" id="KW-1185">Reference proteome</keyword>
<dbReference type="Gene3D" id="3.40.50.300">
    <property type="entry name" value="P-loop containing nucleotide triphosphate hydrolases"/>
    <property type="match status" value="2"/>
</dbReference>
<organism evidence="3 4">
    <name type="scientific">Dictyobacter kobayashii</name>
    <dbReference type="NCBI Taxonomy" id="2014872"/>
    <lineage>
        <taxon>Bacteria</taxon>
        <taxon>Bacillati</taxon>
        <taxon>Chloroflexota</taxon>
        <taxon>Ktedonobacteria</taxon>
        <taxon>Ktedonobacterales</taxon>
        <taxon>Dictyobacteraceae</taxon>
        <taxon>Dictyobacter</taxon>
    </lineage>
</organism>
<dbReference type="EMBL" id="BIFS01000001">
    <property type="protein sequence ID" value="GCE18309.1"/>
    <property type="molecule type" value="Genomic_DNA"/>
</dbReference>
<protein>
    <recommendedName>
        <fullName evidence="2">Helicase HerA central domain-containing protein</fullName>
    </recommendedName>
</protein>
<dbReference type="Pfam" id="PF01935">
    <property type="entry name" value="DUF87"/>
    <property type="match status" value="1"/>
</dbReference>
<evidence type="ECO:0000313" key="4">
    <source>
        <dbReference type="Proteomes" id="UP000287188"/>
    </source>
</evidence>
<dbReference type="InterPro" id="IPR008571">
    <property type="entry name" value="HerA-like"/>
</dbReference>
<evidence type="ECO:0000259" key="2">
    <source>
        <dbReference type="Pfam" id="PF01935"/>
    </source>
</evidence>
<dbReference type="PANTHER" id="PTHR42957">
    <property type="entry name" value="HELICASE MJ1565-RELATED"/>
    <property type="match status" value="1"/>
</dbReference>
<gene>
    <name evidence="3" type="ORF">KDK_21090</name>
</gene>
<feature type="region of interest" description="Disordered" evidence="1">
    <location>
        <begin position="557"/>
        <end position="580"/>
    </location>
</feature>
<comment type="caution">
    <text evidence="3">The sequence shown here is derived from an EMBL/GenBank/DDBJ whole genome shotgun (WGS) entry which is preliminary data.</text>
</comment>
<dbReference type="OrthoDB" id="9806951at2"/>
<sequence length="580" mass="64242">MLEPSSIDSPTQPVYRRPVGITKGPGEATHEFTFVSRDDDQVLKNGEYVYYELADPDVVALSGGSTEAPIRRVLGRIIKRVPLQLYPDTFLGEPEIPPAQVAAMVGYNALTNELFELHVAIMGYYDPATGSFINPWIPPQSGKQIYLADDIMLSEILSRKRDMDPGSATIGSLLTRAPNAVPIVLSVKDLVSTHMAIIASTGAGKSYLASVVIEELMKAQNKACVLIVDPHGEYGTLDQIANYAQFSEEGNGKGRGYRAQVQVYKPDQVKVRISTLNIGDMRQLLPEMTEKQQYLLSRALRKVHENKRSHPWGVADLKQAIKAVSRQKNDEDSEGADDSSTVHALTWRVEQRFEHSFTFDDTQHLDLPEIFRPGQCTVLQLNEIDERDQQVIVATLLRRLNQARMDTERGKVHSGESYLPYPVFVLLEEAHHFAPGGTEVVSTGILKQVLAEGRKFGIGVGLISQRPGKLDADVLSQCQTQCIMRIVNEIDQKSVAAAIEGVGRDLLDNLPALSKGQVIVAGAAVNTPVICRVRTRYTQHGGESKDAPDLWQQYFNNDTQESRRRSDAPLNGNKGFNLMR</sequence>
<dbReference type="AlphaFoldDB" id="A0A402AGU3"/>
<dbReference type="PANTHER" id="PTHR42957:SF1">
    <property type="entry name" value="HELICASE MJ1565-RELATED"/>
    <property type="match status" value="1"/>
</dbReference>
<reference evidence="4" key="1">
    <citation type="submission" date="2018-12" db="EMBL/GenBank/DDBJ databases">
        <title>Tengunoibacter tsumagoiensis gen. nov., sp. nov., Dictyobacter kobayashii sp. nov., D. alpinus sp. nov., and D. joshuensis sp. nov. and description of Dictyobacteraceae fam. nov. within the order Ktedonobacterales isolated from Tengu-no-mugimeshi.</title>
        <authorList>
            <person name="Wang C.M."/>
            <person name="Zheng Y."/>
            <person name="Sakai Y."/>
            <person name="Toyoda A."/>
            <person name="Minakuchi Y."/>
            <person name="Abe K."/>
            <person name="Yokota A."/>
            <person name="Yabe S."/>
        </authorList>
    </citation>
    <scope>NUCLEOTIDE SEQUENCE [LARGE SCALE GENOMIC DNA]</scope>
    <source>
        <strain evidence="4">Uno11</strain>
    </source>
</reference>
<dbReference type="InterPro" id="IPR002789">
    <property type="entry name" value="HerA_central"/>
</dbReference>
<name>A0A402AGU3_9CHLR</name>
<dbReference type="SUPFAM" id="SSF52540">
    <property type="entry name" value="P-loop containing nucleoside triphosphate hydrolases"/>
    <property type="match status" value="1"/>
</dbReference>
<dbReference type="RefSeq" id="WP_126549865.1">
    <property type="nucleotide sequence ID" value="NZ_BIFS01000001.1"/>
</dbReference>
<dbReference type="InterPro" id="IPR027417">
    <property type="entry name" value="P-loop_NTPase"/>
</dbReference>
<evidence type="ECO:0000256" key="1">
    <source>
        <dbReference type="SAM" id="MobiDB-lite"/>
    </source>
</evidence>
<accession>A0A402AGU3</accession>
<dbReference type="Proteomes" id="UP000287188">
    <property type="component" value="Unassembled WGS sequence"/>
</dbReference>
<feature type="domain" description="Helicase HerA central" evidence="2">
    <location>
        <begin position="170"/>
        <end position="400"/>
    </location>
</feature>
<proteinExistence type="predicted"/>